<dbReference type="InterPro" id="IPR007110">
    <property type="entry name" value="Ig-like_dom"/>
</dbReference>
<dbReference type="AlphaFoldDB" id="A0A6P3R4Q3"/>
<dbReference type="RefSeq" id="XP_039695879.1">
    <property type="nucleotide sequence ID" value="XM_039839945.1"/>
</dbReference>
<dbReference type="PROSITE" id="PS50835">
    <property type="entry name" value="IG_LIKE"/>
    <property type="match status" value="1"/>
</dbReference>
<evidence type="ECO:0000259" key="7">
    <source>
        <dbReference type="PROSITE" id="PS50835"/>
    </source>
</evidence>
<dbReference type="InterPro" id="IPR013783">
    <property type="entry name" value="Ig-like_fold"/>
</dbReference>
<dbReference type="Pfam" id="PF11465">
    <property type="entry name" value="Receptor_2B4"/>
    <property type="match status" value="1"/>
</dbReference>
<dbReference type="PANTHER" id="PTHR12080:SF134">
    <property type="entry name" value="CD48 ANTIGEN"/>
    <property type="match status" value="1"/>
</dbReference>
<dbReference type="Proteomes" id="UP000515202">
    <property type="component" value="Unplaced"/>
</dbReference>
<evidence type="ECO:0000256" key="3">
    <source>
        <dbReference type="ARBA" id="ARBA00023136"/>
    </source>
</evidence>
<dbReference type="InterPro" id="IPR003599">
    <property type="entry name" value="Ig_sub"/>
</dbReference>
<feature type="transmembrane region" description="Helical" evidence="5">
    <location>
        <begin position="223"/>
        <end position="243"/>
    </location>
</feature>
<evidence type="ECO:0000313" key="8">
    <source>
        <dbReference type="Proteomes" id="UP000515202"/>
    </source>
</evidence>
<dbReference type="GeneID" id="120584275"/>
<dbReference type="InterPro" id="IPR036179">
    <property type="entry name" value="Ig-like_dom_sf"/>
</dbReference>
<reference evidence="9" key="1">
    <citation type="submission" date="2025-08" db="UniProtKB">
        <authorList>
            <consortium name="RefSeq"/>
        </authorList>
    </citation>
    <scope>IDENTIFICATION</scope>
    <source>
        <tissue evidence="9">Kidney</tissue>
    </source>
</reference>
<evidence type="ECO:0000256" key="4">
    <source>
        <dbReference type="ARBA" id="ARBA00023180"/>
    </source>
</evidence>
<dbReference type="SMART" id="SM00409">
    <property type="entry name" value="IG"/>
    <property type="match status" value="2"/>
</dbReference>
<feature type="chain" id="PRO_5027565254" evidence="6">
    <location>
        <begin position="29"/>
        <end position="244"/>
    </location>
</feature>
<keyword evidence="2 6" id="KW-0732">Signal</keyword>
<keyword evidence="3 5" id="KW-0472">Membrane</keyword>
<keyword evidence="5" id="KW-0812">Transmembrane</keyword>
<dbReference type="Pfam" id="PF13895">
    <property type="entry name" value="Ig_2"/>
    <property type="match status" value="1"/>
</dbReference>
<name>A0A6P3R4Q3_PTEVA</name>
<dbReference type="PANTHER" id="PTHR12080">
    <property type="entry name" value="SIGNALING LYMPHOCYTIC ACTIVATION MOLECULE"/>
    <property type="match status" value="1"/>
</dbReference>
<dbReference type="InterPro" id="IPR015631">
    <property type="entry name" value="CD2/SLAM_rcpt"/>
</dbReference>
<protein>
    <submittedName>
        <fullName evidence="9">CD48 antigen isoform X2</fullName>
    </submittedName>
</protein>
<proteinExistence type="predicted"/>
<keyword evidence="4" id="KW-0325">Glycoprotein</keyword>
<dbReference type="OrthoDB" id="9835793at2759"/>
<dbReference type="RefSeq" id="XP_011371354.1">
    <property type="nucleotide sequence ID" value="XM_011373052.2"/>
</dbReference>
<evidence type="ECO:0000256" key="6">
    <source>
        <dbReference type="SAM" id="SignalP"/>
    </source>
</evidence>
<feature type="domain" description="Ig-like" evidence="7">
    <location>
        <begin position="135"/>
        <end position="213"/>
    </location>
</feature>
<organism evidence="8 9">
    <name type="scientific">Pteropus vampyrus</name>
    <name type="common">Large flying fox</name>
    <dbReference type="NCBI Taxonomy" id="132908"/>
    <lineage>
        <taxon>Eukaryota</taxon>
        <taxon>Metazoa</taxon>
        <taxon>Chordata</taxon>
        <taxon>Craniata</taxon>
        <taxon>Vertebrata</taxon>
        <taxon>Euteleostomi</taxon>
        <taxon>Mammalia</taxon>
        <taxon>Eutheria</taxon>
        <taxon>Laurasiatheria</taxon>
        <taxon>Chiroptera</taxon>
        <taxon>Yinpterochiroptera</taxon>
        <taxon>Pteropodoidea</taxon>
        <taxon>Pteropodidae</taxon>
        <taxon>Pteropodinae</taxon>
        <taxon>Pteropus</taxon>
    </lineage>
</organism>
<sequence>MYSKRVKWQQALEILLLLHLFLETSIQGCSEQLVVVSGSNVSLQICNLPDKYKKLTWFYTDIQKIVEWESNTPKPRYFKSKFKDRVTFDHQNGTLHIYKVQKEDSSTYLLKILKEAGTEEERKIFLKVFDPVSKPVINITKIKEVNNSCYLNLSCVAWGQSLNYTWYRDSGPFPKELWSSKLVINVEPQNYSKFYICQVSNPVSNKNRTVYFTSACEQAPASGVAWIATWLVVMVLTALGFLLT</sequence>
<dbReference type="CDD" id="cd00096">
    <property type="entry name" value="Ig"/>
    <property type="match status" value="1"/>
</dbReference>
<evidence type="ECO:0000313" key="9">
    <source>
        <dbReference type="RefSeq" id="XP_011371354.1"/>
    </source>
</evidence>
<gene>
    <name evidence="9" type="primary">CD48</name>
</gene>
<keyword evidence="5" id="KW-1133">Transmembrane helix</keyword>
<feature type="signal peptide" evidence="6">
    <location>
        <begin position="1"/>
        <end position="28"/>
    </location>
</feature>
<dbReference type="CDD" id="cd05775">
    <property type="entry name" value="IgV_CD2_like_N"/>
    <property type="match status" value="1"/>
</dbReference>
<dbReference type="InterPro" id="IPR024303">
    <property type="entry name" value="NK_rcpt_2B4_Ig_dom"/>
</dbReference>
<accession>A0A6P3R4Q3</accession>
<keyword evidence="8" id="KW-1185">Reference proteome</keyword>
<dbReference type="GO" id="GO:0016020">
    <property type="term" value="C:membrane"/>
    <property type="evidence" value="ECO:0007669"/>
    <property type="project" value="UniProtKB-SubCell"/>
</dbReference>
<dbReference type="SUPFAM" id="SSF48726">
    <property type="entry name" value="Immunoglobulin"/>
    <property type="match status" value="2"/>
</dbReference>
<dbReference type="CTD" id="962"/>
<comment type="subcellular location">
    <subcellularLocation>
        <location evidence="1">Membrane</location>
    </subcellularLocation>
</comment>
<evidence type="ECO:0000256" key="5">
    <source>
        <dbReference type="SAM" id="Phobius"/>
    </source>
</evidence>
<dbReference type="GeneID" id="105300698"/>
<dbReference type="Gene3D" id="2.60.40.10">
    <property type="entry name" value="Immunoglobulins"/>
    <property type="match status" value="2"/>
</dbReference>
<evidence type="ECO:0000256" key="1">
    <source>
        <dbReference type="ARBA" id="ARBA00004370"/>
    </source>
</evidence>
<evidence type="ECO:0000256" key="2">
    <source>
        <dbReference type="ARBA" id="ARBA00022729"/>
    </source>
</evidence>